<dbReference type="PANTHER" id="PTHR43133:SF45">
    <property type="entry name" value="RNA POLYMERASE ECF-TYPE SIGMA FACTOR"/>
    <property type="match status" value="1"/>
</dbReference>
<dbReference type="InterPro" id="IPR014284">
    <property type="entry name" value="RNA_pol_sigma-70_dom"/>
</dbReference>
<comment type="similarity">
    <text evidence="1">Belongs to the sigma-70 factor family. ECF subfamily.</text>
</comment>
<reference evidence="7 8" key="1">
    <citation type="submission" date="2020-09" db="EMBL/GenBank/DDBJ databases">
        <title>Echinicola sp. CAU 1574 isolated from sand of Sido Beach.</title>
        <authorList>
            <person name="Kim W."/>
        </authorList>
    </citation>
    <scope>NUCLEOTIDE SEQUENCE [LARGE SCALE GENOMIC DNA]</scope>
    <source>
        <strain evidence="7 8">CAU 1574</strain>
    </source>
</reference>
<feature type="domain" description="RNA polymerase sigma factor 70 region 4 type 2" evidence="6">
    <location>
        <begin position="89"/>
        <end position="139"/>
    </location>
</feature>
<dbReference type="Gene3D" id="1.10.10.10">
    <property type="entry name" value="Winged helix-like DNA-binding domain superfamily/Winged helix DNA-binding domain"/>
    <property type="match status" value="1"/>
</dbReference>
<dbReference type="InterPro" id="IPR039425">
    <property type="entry name" value="RNA_pol_sigma-70-like"/>
</dbReference>
<dbReference type="InterPro" id="IPR007627">
    <property type="entry name" value="RNA_pol_sigma70_r2"/>
</dbReference>
<dbReference type="Pfam" id="PF08281">
    <property type="entry name" value="Sigma70_r4_2"/>
    <property type="match status" value="1"/>
</dbReference>
<accession>A0ABR9AIP7</accession>
<protein>
    <submittedName>
        <fullName evidence="7">RNA polymerase sigma factor</fullName>
    </submittedName>
</protein>
<evidence type="ECO:0000256" key="2">
    <source>
        <dbReference type="ARBA" id="ARBA00023015"/>
    </source>
</evidence>
<dbReference type="NCBIfam" id="TIGR02937">
    <property type="entry name" value="sigma70-ECF"/>
    <property type="match status" value="1"/>
</dbReference>
<dbReference type="InterPro" id="IPR036388">
    <property type="entry name" value="WH-like_DNA-bd_sf"/>
</dbReference>
<dbReference type="PANTHER" id="PTHR43133">
    <property type="entry name" value="RNA POLYMERASE ECF-TYPE SIGMA FACTO"/>
    <property type="match status" value="1"/>
</dbReference>
<evidence type="ECO:0000256" key="1">
    <source>
        <dbReference type="ARBA" id="ARBA00010641"/>
    </source>
</evidence>
<dbReference type="InterPro" id="IPR013249">
    <property type="entry name" value="RNA_pol_sigma70_r4_t2"/>
</dbReference>
<evidence type="ECO:0000256" key="3">
    <source>
        <dbReference type="ARBA" id="ARBA00023082"/>
    </source>
</evidence>
<keyword evidence="8" id="KW-1185">Reference proteome</keyword>
<evidence type="ECO:0000256" key="4">
    <source>
        <dbReference type="ARBA" id="ARBA00023163"/>
    </source>
</evidence>
<sequence>MITKVARVYSFDQDSQDDLIQEIVLQLWRAFPKYSKEKSTSTWTYRIALNVSISFLRKESSRKKNHGDYQQHADLYQQESTELEEQIKILYQFIELLKPTDKALMLLFLEGCKNKEIAKIMGISASLVSTKIHRIKEQLKSYFETLKQ</sequence>
<name>A0ABR9AIP7_9BACT</name>
<keyword evidence="3" id="KW-0731">Sigma factor</keyword>
<gene>
    <name evidence="7" type="ORF">IFO69_07535</name>
</gene>
<organism evidence="7 8">
    <name type="scientific">Echinicola arenosa</name>
    <dbReference type="NCBI Taxonomy" id="2774144"/>
    <lineage>
        <taxon>Bacteria</taxon>
        <taxon>Pseudomonadati</taxon>
        <taxon>Bacteroidota</taxon>
        <taxon>Cytophagia</taxon>
        <taxon>Cytophagales</taxon>
        <taxon>Cyclobacteriaceae</taxon>
        <taxon>Echinicola</taxon>
    </lineage>
</organism>
<keyword evidence="4" id="KW-0804">Transcription</keyword>
<evidence type="ECO:0000259" key="5">
    <source>
        <dbReference type="Pfam" id="PF04542"/>
    </source>
</evidence>
<dbReference type="Pfam" id="PF04542">
    <property type="entry name" value="Sigma70_r2"/>
    <property type="match status" value="1"/>
</dbReference>
<proteinExistence type="inferred from homology"/>
<evidence type="ECO:0000313" key="8">
    <source>
        <dbReference type="Proteomes" id="UP000647133"/>
    </source>
</evidence>
<dbReference type="InterPro" id="IPR013324">
    <property type="entry name" value="RNA_pol_sigma_r3/r4-like"/>
</dbReference>
<dbReference type="EMBL" id="JACYTQ010000002">
    <property type="protein sequence ID" value="MBD8488590.1"/>
    <property type="molecule type" value="Genomic_DNA"/>
</dbReference>
<dbReference type="Proteomes" id="UP000647133">
    <property type="component" value="Unassembled WGS sequence"/>
</dbReference>
<evidence type="ECO:0000313" key="7">
    <source>
        <dbReference type="EMBL" id="MBD8488590.1"/>
    </source>
</evidence>
<dbReference type="Gene3D" id="1.10.1740.10">
    <property type="match status" value="1"/>
</dbReference>
<dbReference type="SUPFAM" id="SSF88946">
    <property type="entry name" value="Sigma2 domain of RNA polymerase sigma factors"/>
    <property type="match status" value="1"/>
</dbReference>
<keyword evidence="2" id="KW-0805">Transcription regulation</keyword>
<feature type="domain" description="RNA polymerase sigma-70 region 2" evidence="5">
    <location>
        <begin position="2"/>
        <end position="60"/>
    </location>
</feature>
<comment type="caution">
    <text evidence="7">The sequence shown here is derived from an EMBL/GenBank/DDBJ whole genome shotgun (WGS) entry which is preliminary data.</text>
</comment>
<dbReference type="SUPFAM" id="SSF88659">
    <property type="entry name" value="Sigma3 and sigma4 domains of RNA polymerase sigma factors"/>
    <property type="match status" value="1"/>
</dbReference>
<dbReference type="InterPro" id="IPR013325">
    <property type="entry name" value="RNA_pol_sigma_r2"/>
</dbReference>
<evidence type="ECO:0000259" key="6">
    <source>
        <dbReference type="Pfam" id="PF08281"/>
    </source>
</evidence>